<keyword evidence="4 9" id="KW-0812">Transmembrane</keyword>
<dbReference type="PROSITE" id="PS50920">
    <property type="entry name" value="SOLCAR"/>
    <property type="match status" value="3"/>
</dbReference>
<accession>A0A9P4MEJ4</accession>
<dbReference type="OrthoDB" id="18574at2759"/>
<keyword evidence="13" id="KW-1185">Reference proteome</keyword>
<dbReference type="PANTHER" id="PTHR45939:SF2">
    <property type="entry name" value="CARRIER PROTEIN, PUTATIVE (AFU_ORTHOLOGUE AFUA_2G13870)-RELATED"/>
    <property type="match status" value="1"/>
</dbReference>
<evidence type="ECO:0000256" key="2">
    <source>
        <dbReference type="ARBA" id="ARBA00006375"/>
    </source>
</evidence>
<feature type="compositionally biased region" description="Basic and acidic residues" evidence="11">
    <location>
        <begin position="295"/>
        <end position="315"/>
    </location>
</feature>
<organism evidence="12 13">
    <name type="scientific">Rhizodiscina lignyota</name>
    <dbReference type="NCBI Taxonomy" id="1504668"/>
    <lineage>
        <taxon>Eukaryota</taxon>
        <taxon>Fungi</taxon>
        <taxon>Dikarya</taxon>
        <taxon>Ascomycota</taxon>
        <taxon>Pezizomycotina</taxon>
        <taxon>Dothideomycetes</taxon>
        <taxon>Pleosporomycetidae</taxon>
        <taxon>Aulographales</taxon>
        <taxon>Rhizodiscinaceae</taxon>
        <taxon>Rhizodiscina</taxon>
    </lineage>
</organism>
<dbReference type="Proteomes" id="UP000799772">
    <property type="component" value="Unassembled WGS sequence"/>
</dbReference>
<evidence type="ECO:0000256" key="5">
    <source>
        <dbReference type="ARBA" id="ARBA00022737"/>
    </source>
</evidence>
<keyword evidence="6" id="KW-0999">Mitochondrion inner membrane</keyword>
<keyword evidence="5" id="KW-0677">Repeat</keyword>
<evidence type="ECO:0000256" key="8">
    <source>
        <dbReference type="ARBA" id="ARBA00023136"/>
    </source>
</evidence>
<name>A0A9P4MEJ4_9PEZI</name>
<dbReference type="EMBL" id="ML978121">
    <property type="protein sequence ID" value="KAF2104532.1"/>
    <property type="molecule type" value="Genomic_DNA"/>
</dbReference>
<evidence type="ECO:0000256" key="10">
    <source>
        <dbReference type="RuleBase" id="RU000488"/>
    </source>
</evidence>
<evidence type="ECO:0000256" key="11">
    <source>
        <dbReference type="SAM" id="MobiDB-lite"/>
    </source>
</evidence>
<evidence type="ECO:0000256" key="7">
    <source>
        <dbReference type="ARBA" id="ARBA00022989"/>
    </source>
</evidence>
<dbReference type="Gene3D" id="1.50.40.10">
    <property type="entry name" value="Mitochondrial carrier domain"/>
    <property type="match status" value="1"/>
</dbReference>
<dbReference type="GO" id="GO:0015217">
    <property type="term" value="F:ADP transmembrane transporter activity"/>
    <property type="evidence" value="ECO:0007669"/>
    <property type="project" value="TreeGrafter"/>
</dbReference>
<feature type="repeat" description="Solcar" evidence="9">
    <location>
        <begin position="258"/>
        <end position="370"/>
    </location>
</feature>
<gene>
    <name evidence="12" type="ORF">NA57DRAFT_70736</name>
</gene>
<keyword evidence="3 10" id="KW-0813">Transport</keyword>
<proteinExistence type="inferred from homology"/>
<keyword evidence="6" id="KW-0496">Mitochondrion</keyword>
<dbReference type="InterPro" id="IPR052217">
    <property type="entry name" value="Mito/Peroxisomal_Carrier"/>
</dbReference>
<feature type="repeat" description="Solcar" evidence="9">
    <location>
        <begin position="44"/>
        <end position="148"/>
    </location>
</feature>
<keyword evidence="7" id="KW-1133">Transmembrane helix</keyword>
<evidence type="ECO:0000256" key="4">
    <source>
        <dbReference type="ARBA" id="ARBA00022692"/>
    </source>
</evidence>
<dbReference type="PANTHER" id="PTHR45939">
    <property type="entry name" value="PEROXISOMAL MEMBRANE PROTEIN PMP34-RELATED"/>
    <property type="match status" value="1"/>
</dbReference>
<dbReference type="GO" id="GO:0016020">
    <property type="term" value="C:membrane"/>
    <property type="evidence" value="ECO:0007669"/>
    <property type="project" value="UniProtKB-SubCell"/>
</dbReference>
<sequence>MASRAEREKFELRSMAHQYIPELDAFELYHREQDPSTVLGGPALPALGHAASGAVGAAISNAIIYPLALVITRLQVQRQLRAKSSAEGTEAIKDEVEAQYKDIVDAVQKIYKNEGGLKAFYAGIGQDVAKSVADSFLFFLAYNFLRGTRQRTKGTMNLPITDELGIGMVAGAFAKFFTTPVQNVVTRKQTAAMLANDPDSSVSPQLNTKDIALQIRHDKGILGFWAGYSASLVLTLNPGLTFVLHEAILRVLPKDKRSGPLATFAAAAVSKAIASAITYPFSVAKSRAQVSSKPPTERHVGGDISKDDSLSSAEEKVEQKVERNTVLGNVLSISKTEGPAALYQGLAGEILKGFFQHGITMLTKEQVNVVIVQSYYLLLKAMRKYPSPEELATIARERADRAAEDARIQGEKMVETGRSVISEAARLVTNPTGKGSIPAGDVYGKKS</sequence>
<evidence type="ECO:0000256" key="1">
    <source>
        <dbReference type="ARBA" id="ARBA00004141"/>
    </source>
</evidence>
<dbReference type="SUPFAM" id="SSF103506">
    <property type="entry name" value="Mitochondrial carrier"/>
    <property type="match status" value="1"/>
</dbReference>
<protein>
    <submittedName>
        <fullName evidence="12">Mitochondrial carrier</fullName>
    </submittedName>
</protein>
<dbReference type="AlphaFoldDB" id="A0A9P4MEJ4"/>
<reference evidence="12" key="1">
    <citation type="journal article" date="2020" name="Stud. Mycol.">
        <title>101 Dothideomycetes genomes: a test case for predicting lifestyles and emergence of pathogens.</title>
        <authorList>
            <person name="Haridas S."/>
            <person name="Albert R."/>
            <person name="Binder M."/>
            <person name="Bloem J."/>
            <person name="Labutti K."/>
            <person name="Salamov A."/>
            <person name="Andreopoulos B."/>
            <person name="Baker S."/>
            <person name="Barry K."/>
            <person name="Bills G."/>
            <person name="Bluhm B."/>
            <person name="Cannon C."/>
            <person name="Castanera R."/>
            <person name="Culley D."/>
            <person name="Daum C."/>
            <person name="Ezra D."/>
            <person name="Gonzalez J."/>
            <person name="Henrissat B."/>
            <person name="Kuo A."/>
            <person name="Liang C."/>
            <person name="Lipzen A."/>
            <person name="Lutzoni F."/>
            <person name="Magnuson J."/>
            <person name="Mondo S."/>
            <person name="Nolan M."/>
            <person name="Ohm R."/>
            <person name="Pangilinan J."/>
            <person name="Park H.-J."/>
            <person name="Ramirez L."/>
            <person name="Alfaro M."/>
            <person name="Sun H."/>
            <person name="Tritt A."/>
            <person name="Yoshinaga Y."/>
            <person name="Zwiers L.-H."/>
            <person name="Turgeon B."/>
            <person name="Goodwin S."/>
            <person name="Spatafora J."/>
            <person name="Crous P."/>
            <person name="Grigoriev I."/>
        </authorList>
    </citation>
    <scope>NUCLEOTIDE SEQUENCE</scope>
    <source>
        <strain evidence="12">CBS 133067</strain>
    </source>
</reference>
<comment type="similarity">
    <text evidence="2 10">Belongs to the mitochondrial carrier (TC 2.A.29) family.</text>
</comment>
<evidence type="ECO:0000313" key="13">
    <source>
        <dbReference type="Proteomes" id="UP000799772"/>
    </source>
</evidence>
<evidence type="ECO:0000256" key="9">
    <source>
        <dbReference type="PROSITE-ProRule" id="PRU00282"/>
    </source>
</evidence>
<dbReference type="InterPro" id="IPR023395">
    <property type="entry name" value="MCP_dom_sf"/>
</dbReference>
<comment type="subcellular location">
    <subcellularLocation>
        <location evidence="1">Membrane</location>
        <topology evidence="1">Multi-pass membrane protein</topology>
    </subcellularLocation>
</comment>
<evidence type="ECO:0000256" key="3">
    <source>
        <dbReference type="ARBA" id="ARBA00022448"/>
    </source>
</evidence>
<dbReference type="Pfam" id="PF00153">
    <property type="entry name" value="Mito_carr"/>
    <property type="match status" value="3"/>
</dbReference>
<dbReference type="InterPro" id="IPR018108">
    <property type="entry name" value="MCP_transmembrane"/>
</dbReference>
<keyword evidence="8 9" id="KW-0472">Membrane</keyword>
<evidence type="ECO:0000256" key="6">
    <source>
        <dbReference type="ARBA" id="ARBA00022792"/>
    </source>
</evidence>
<evidence type="ECO:0000313" key="12">
    <source>
        <dbReference type="EMBL" id="KAF2104532.1"/>
    </source>
</evidence>
<feature type="region of interest" description="Disordered" evidence="11">
    <location>
        <begin position="288"/>
        <end position="315"/>
    </location>
</feature>
<comment type="caution">
    <text evidence="12">The sequence shown here is derived from an EMBL/GenBank/DDBJ whole genome shotgun (WGS) entry which is preliminary data.</text>
</comment>
<feature type="repeat" description="Solcar" evidence="9">
    <location>
        <begin position="158"/>
        <end position="251"/>
    </location>
</feature>